<organism evidence="4 5">
    <name type="scientific">Antarcticibacterium arcticum</name>
    <dbReference type="NCBI Taxonomy" id="2585771"/>
    <lineage>
        <taxon>Bacteria</taxon>
        <taxon>Pseudomonadati</taxon>
        <taxon>Bacteroidota</taxon>
        <taxon>Flavobacteriia</taxon>
        <taxon>Flavobacteriales</taxon>
        <taxon>Flavobacteriaceae</taxon>
        <taxon>Antarcticibacterium</taxon>
    </lineage>
</organism>
<evidence type="ECO:0000313" key="5">
    <source>
        <dbReference type="Proteomes" id="UP000321954"/>
    </source>
</evidence>
<reference evidence="4 5" key="1">
    <citation type="submission" date="2019-08" db="EMBL/GenBank/DDBJ databases">
        <title>Antarcticibacterium arcticum sp. nov., a bacterium isolated from marine sediment of the Canadian Beaufort Sea.</title>
        <authorList>
            <person name="Lee Y.M."/>
            <person name="Baek K."/>
            <person name="Lee D.-H."/>
            <person name="Shin S.C."/>
            <person name="Jin Y.K."/>
            <person name="Park Y."/>
        </authorList>
    </citation>
    <scope>NUCLEOTIDE SEQUENCE [LARGE SCALE GENOMIC DNA]</scope>
    <source>
        <strain evidence="4 5">PAMC 28998</strain>
    </source>
</reference>
<evidence type="ECO:0000259" key="3">
    <source>
        <dbReference type="PROSITE" id="PS01031"/>
    </source>
</evidence>
<dbReference type="InterPro" id="IPR002068">
    <property type="entry name" value="A-crystallin/Hsp20_dom"/>
</dbReference>
<dbReference type="Proteomes" id="UP000321954">
    <property type="component" value="Chromosome"/>
</dbReference>
<dbReference type="Pfam" id="PF00011">
    <property type="entry name" value="HSP20"/>
    <property type="match status" value="1"/>
</dbReference>
<evidence type="ECO:0000256" key="2">
    <source>
        <dbReference type="RuleBase" id="RU003616"/>
    </source>
</evidence>
<keyword evidence="5" id="KW-1185">Reference proteome</keyword>
<protein>
    <submittedName>
        <fullName evidence="4">Hsp20/alpha crystallin family protein</fullName>
    </submittedName>
</protein>
<dbReference type="SUPFAM" id="SSF49764">
    <property type="entry name" value="HSP20-like chaperones"/>
    <property type="match status" value="1"/>
</dbReference>
<evidence type="ECO:0000256" key="1">
    <source>
        <dbReference type="PROSITE-ProRule" id="PRU00285"/>
    </source>
</evidence>
<dbReference type="PROSITE" id="PS01031">
    <property type="entry name" value="SHSP"/>
    <property type="match status" value="1"/>
</dbReference>
<dbReference type="OrthoDB" id="9814487at2"/>
<dbReference type="InterPro" id="IPR008978">
    <property type="entry name" value="HSP20-like_chaperone"/>
</dbReference>
<dbReference type="Gene3D" id="2.60.40.790">
    <property type="match status" value="1"/>
</dbReference>
<dbReference type="EMBL" id="CP042476">
    <property type="protein sequence ID" value="QED37007.1"/>
    <property type="molecule type" value="Genomic_DNA"/>
</dbReference>
<evidence type="ECO:0000313" key="4">
    <source>
        <dbReference type="EMBL" id="QED37007.1"/>
    </source>
</evidence>
<dbReference type="AlphaFoldDB" id="A0A5B8YJJ6"/>
<proteinExistence type="inferred from homology"/>
<dbReference type="CDD" id="cd06464">
    <property type="entry name" value="ACD_sHsps-like"/>
    <property type="match status" value="1"/>
</dbReference>
<accession>A0A5B8YJJ6</accession>
<gene>
    <name evidence="4" type="ORF">FK178_04460</name>
</gene>
<name>A0A5B8YJJ6_9FLAO</name>
<dbReference type="RefSeq" id="WP_146831395.1">
    <property type="nucleotide sequence ID" value="NZ_CP042476.1"/>
</dbReference>
<comment type="similarity">
    <text evidence="1 2">Belongs to the small heat shock protein (HSP20) family.</text>
</comment>
<feature type="domain" description="SHSP" evidence="3">
    <location>
        <begin position="46"/>
        <end position="160"/>
    </location>
</feature>
<sequence length="160" mass="18295">MSLVKSNKRSKPRIGGSLMSRDPFFADFFNPRMGLMNLNKMFDKDFEKAMDLPAINISEKKDKFEIELAAPGFTKEDFDVTMDDGMLTISANREEESEEKKDSYIRKEFSSQSFTRTLSLPDNIDDDKEVKASYKDGVLKLDITKMENAPTKPTKKVKIS</sequence>
<dbReference type="PANTHER" id="PTHR11527">
    <property type="entry name" value="HEAT-SHOCK PROTEIN 20 FAMILY MEMBER"/>
    <property type="match status" value="1"/>
</dbReference>
<dbReference type="InterPro" id="IPR031107">
    <property type="entry name" value="Small_HSP"/>
</dbReference>
<dbReference type="KEGG" id="anp:FK178_04460"/>